<comment type="caution">
    <text evidence="10">The sequence shown here is derived from an EMBL/GenBank/DDBJ whole genome shotgun (WGS) entry which is preliminary data.</text>
</comment>
<dbReference type="InterPro" id="IPR053937">
    <property type="entry name" value="GOST_TM"/>
</dbReference>
<feature type="transmembrane region" description="Helical" evidence="7">
    <location>
        <begin position="184"/>
        <end position="205"/>
    </location>
</feature>
<evidence type="ECO:0000256" key="5">
    <source>
        <dbReference type="ARBA" id="ARBA00023136"/>
    </source>
</evidence>
<dbReference type="GO" id="GO:0005794">
    <property type="term" value="C:Golgi apparatus"/>
    <property type="evidence" value="ECO:0007669"/>
    <property type="project" value="TreeGrafter"/>
</dbReference>
<keyword evidence="3 8" id="KW-0732">Signal</keyword>
<proteinExistence type="predicted"/>
<feature type="compositionally biased region" description="Basic and acidic residues" evidence="6">
    <location>
        <begin position="401"/>
        <end position="412"/>
    </location>
</feature>
<feature type="domain" description="GOST seven transmembrane" evidence="9">
    <location>
        <begin position="148"/>
        <end position="244"/>
    </location>
</feature>
<evidence type="ECO:0000256" key="4">
    <source>
        <dbReference type="ARBA" id="ARBA00022989"/>
    </source>
</evidence>
<dbReference type="PANTHER" id="PTHR21229">
    <property type="entry name" value="LUNG SEVEN TRANSMEMBRANE RECEPTOR"/>
    <property type="match status" value="1"/>
</dbReference>
<evidence type="ECO:0000259" key="9">
    <source>
        <dbReference type="Pfam" id="PF06814"/>
    </source>
</evidence>
<keyword evidence="5 7" id="KW-0472">Membrane</keyword>
<reference evidence="10" key="1">
    <citation type="journal article" date="2020" name="Fungal Divers.">
        <title>Resolving the Mortierellaceae phylogeny through synthesis of multi-gene phylogenetics and phylogenomics.</title>
        <authorList>
            <person name="Vandepol N."/>
            <person name="Liber J."/>
            <person name="Desiro A."/>
            <person name="Na H."/>
            <person name="Kennedy M."/>
            <person name="Barry K."/>
            <person name="Grigoriev I.V."/>
            <person name="Miller A.N."/>
            <person name="O'Donnell K."/>
            <person name="Stajich J.E."/>
            <person name="Bonito G."/>
        </authorList>
    </citation>
    <scope>NUCLEOTIDE SEQUENCE</scope>
    <source>
        <strain evidence="10">BC1065</strain>
    </source>
</reference>
<dbReference type="PROSITE" id="PS51257">
    <property type="entry name" value="PROKAR_LIPOPROTEIN"/>
    <property type="match status" value="1"/>
</dbReference>
<keyword evidence="11" id="KW-1185">Reference proteome</keyword>
<evidence type="ECO:0000256" key="2">
    <source>
        <dbReference type="ARBA" id="ARBA00022692"/>
    </source>
</evidence>
<feature type="transmembrane region" description="Helical" evidence="7">
    <location>
        <begin position="152"/>
        <end position="172"/>
    </location>
</feature>
<feature type="chain" id="PRO_5040163231" description="GOST seven transmembrane domain-containing protein" evidence="8">
    <location>
        <begin position="23"/>
        <end position="412"/>
    </location>
</feature>
<dbReference type="GO" id="GO:0016020">
    <property type="term" value="C:membrane"/>
    <property type="evidence" value="ECO:0007669"/>
    <property type="project" value="UniProtKB-SubCell"/>
</dbReference>
<evidence type="ECO:0000256" key="1">
    <source>
        <dbReference type="ARBA" id="ARBA00004141"/>
    </source>
</evidence>
<feature type="compositionally biased region" description="Polar residues" evidence="6">
    <location>
        <begin position="389"/>
        <end position="400"/>
    </location>
</feature>
<dbReference type="PANTHER" id="PTHR21229:SF2">
    <property type="entry name" value="RE59932P"/>
    <property type="match status" value="1"/>
</dbReference>
<dbReference type="Proteomes" id="UP000807716">
    <property type="component" value="Unassembled WGS sequence"/>
</dbReference>
<dbReference type="InterPro" id="IPR009637">
    <property type="entry name" value="GPR107/GPR108-like"/>
</dbReference>
<keyword evidence="4 7" id="KW-1133">Transmembrane helix</keyword>
<name>A0A9P6Q3Q0_9FUNG</name>
<keyword evidence="2 7" id="KW-0812">Transmembrane</keyword>
<evidence type="ECO:0000313" key="11">
    <source>
        <dbReference type="Proteomes" id="UP000807716"/>
    </source>
</evidence>
<feature type="region of interest" description="Disordered" evidence="6">
    <location>
        <begin position="381"/>
        <end position="412"/>
    </location>
</feature>
<dbReference type="EMBL" id="JAAAJB010000264">
    <property type="protein sequence ID" value="KAG0259974.1"/>
    <property type="molecule type" value="Genomic_DNA"/>
</dbReference>
<feature type="signal peptide" evidence="8">
    <location>
        <begin position="1"/>
        <end position="22"/>
    </location>
</feature>
<evidence type="ECO:0000256" key="7">
    <source>
        <dbReference type="SAM" id="Phobius"/>
    </source>
</evidence>
<feature type="transmembrane region" description="Helical" evidence="7">
    <location>
        <begin position="310"/>
        <end position="331"/>
    </location>
</feature>
<evidence type="ECO:0000256" key="3">
    <source>
        <dbReference type="ARBA" id="ARBA00022729"/>
    </source>
</evidence>
<dbReference type="AlphaFoldDB" id="A0A9P6Q3Q0"/>
<sequence length="412" mass="46446">MRLFKLAASIVATAACTTLALARPELVVEEDTRMLIFAGEFGFLAGGQLTMQLRDLKAYADVLEWEGNCLLDNPYFVQEMSDGRSTFEQIPAESIASGNFNYSHTVDKSEEEMWSFFFINCLDSYVSFRLTTTEVNPGQCFLSAGDIPLPRVYAGAAIAYFIAGGIWTFMLTRKDTRVFWPHRLILILAILIGVQHTFQAIKYSYLKKGIDPEALTVMFYIFAFLKGCLSILIITLIASGWMLYILVNIGKTVSSEAAIGSANWTFWKQLFPLVDLISCIVILGVIIQTQRHLGEAAEAEGKGAENKRKYKLWGSFYLITVVYIYLTRILVEFLKVALPFQYVNWLVEVLNEAITLGFYSSIGWKFRPYANNPYTLIDENDEDDVEAGTTGSENVGLQTMSRRDRQGDQDED</sequence>
<protein>
    <recommendedName>
        <fullName evidence="9">GOST seven transmembrane domain-containing protein</fullName>
    </recommendedName>
</protein>
<organism evidence="10 11">
    <name type="scientific">Actinomortierella ambigua</name>
    <dbReference type="NCBI Taxonomy" id="1343610"/>
    <lineage>
        <taxon>Eukaryota</taxon>
        <taxon>Fungi</taxon>
        <taxon>Fungi incertae sedis</taxon>
        <taxon>Mucoromycota</taxon>
        <taxon>Mortierellomycotina</taxon>
        <taxon>Mortierellomycetes</taxon>
        <taxon>Mortierellales</taxon>
        <taxon>Mortierellaceae</taxon>
        <taxon>Actinomortierella</taxon>
    </lineage>
</organism>
<comment type="subcellular location">
    <subcellularLocation>
        <location evidence="1">Membrane</location>
        <topology evidence="1">Multi-pass membrane protein</topology>
    </subcellularLocation>
</comment>
<feature type="transmembrane region" description="Helical" evidence="7">
    <location>
        <begin position="217"/>
        <end position="249"/>
    </location>
</feature>
<evidence type="ECO:0000256" key="8">
    <source>
        <dbReference type="SAM" id="SignalP"/>
    </source>
</evidence>
<dbReference type="Pfam" id="PF06814">
    <property type="entry name" value="GOST_TM"/>
    <property type="match status" value="1"/>
</dbReference>
<dbReference type="OrthoDB" id="29657at2759"/>
<accession>A0A9P6Q3Q0</accession>
<gene>
    <name evidence="10" type="ORF">DFQ27_003786</name>
</gene>
<evidence type="ECO:0000313" key="10">
    <source>
        <dbReference type="EMBL" id="KAG0259974.1"/>
    </source>
</evidence>
<evidence type="ECO:0000256" key="6">
    <source>
        <dbReference type="SAM" id="MobiDB-lite"/>
    </source>
</evidence>